<gene>
    <name evidence="7" type="ORF">GCK72_007217</name>
</gene>
<sequence length="360" mass="40957">MSRTTPPRLRILALAGCVRETDYLLVDVFYEGVKNPKRLRMFGDAHEANCPDIRTPGTPCFYVPNTFISNLTVAGRSLGPALDKYGKLLEDNQIFGYTDRHFQGIIELRSWPSFGSLPPEIEIASKFPKFDESSYILSQFLALNLCVLEMKTTIGTVADLDEIIVPKNGRLLEYSMREMVGTNVGALSIENHYVGFKPSIYSNNFNGVATPIFYEKEGRRKYVFNTSTIDICQVHFARSFIDPSKIEKNASEGSAALLHFRVNVDEFHAKIVKEPYHFFPGNHTEHIQNMQDTAINIFGNHPLPEVIFELIDVMNRCVERIERKGECRSTGSMCKEEMDAVYNWVYDKTEGLFLSGEFEK</sequence>
<dbReference type="KEGG" id="crq:GCK72_007217"/>
<evidence type="ECO:0000313" key="8">
    <source>
        <dbReference type="Proteomes" id="UP000483820"/>
    </source>
</evidence>
<dbReference type="GeneID" id="78774313"/>
<dbReference type="Proteomes" id="UP000483820">
    <property type="component" value="Chromosome II"/>
</dbReference>
<evidence type="ECO:0000256" key="3">
    <source>
        <dbReference type="ARBA" id="ARBA00022676"/>
    </source>
</evidence>
<proteinExistence type="inferred from homology"/>
<dbReference type="GO" id="GO:0016020">
    <property type="term" value="C:membrane"/>
    <property type="evidence" value="ECO:0007669"/>
    <property type="project" value="UniProtKB-SubCell"/>
</dbReference>
<reference evidence="7 8" key="1">
    <citation type="submission" date="2019-12" db="EMBL/GenBank/DDBJ databases">
        <title>Chromosome-level assembly of the Caenorhabditis remanei genome.</title>
        <authorList>
            <person name="Teterina A.A."/>
            <person name="Willis J.H."/>
            <person name="Phillips P.C."/>
        </authorList>
    </citation>
    <scope>NUCLEOTIDE SEQUENCE [LARGE SCALE GENOMIC DNA]</scope>
    <source>
        <strain evidence="7 8">PX506</strain>
        <tissue evidence="7">Whole organism</tissue>
    </source>
</reference>
<protein>
    <recommendedName>
        <fullName evidence="6">Glycosyltransferase family 92 protein</fullName>
        <ecNumber evidence="6">2.4.1.-</ecNumber>
    </recommendedName>
</protein>
<dbReference type="PANTHER" id="PTHR47024">
    <property type="entry name" value="BIOFILM ABSENT ON HEAD (AFTER YERSINIA EXPOSURE)-RELATED"/>
    <property type="match status" value="1"/>
</dbReference>
<evidence type="ECO:0000256" key="2">
    <source>
        <dbReference type="ARBA" id="ARBA00007647"/>
    </source>
</evidence>
<evidence type="ECO:0000256" key="6">
    <source>
        <dbReference type="RuleBase" id="RU366017"/>
    </source>
</evidence>
<evidence type="ECO:0000256" key="5">
    <source>
        <dbReference type="ARBA" id="ARBA00023136"/>
    </source>
</evidence>
<dbReference type="Pfam" id="PF01697">
    <property type="entry name" value="Glyco_transf_92"/>
    <property type="match status" value="1"/>
</dbReference>
<evidence type="ECO:0000256" key="1">
    <source>
        <dbReference type="ARBA" id="ARBA00004167"/>
    </source>
</evidence>
<comment type="subcellular location">
    <subcellularLocation>
        <location evidence="1">Membrane</location>
        <topology evidence="1">Single-pass membrane protein</topology>
    </subcellularLocation>
</comment>
<keyword evidence="3 6" id="KW-0328">Glycosyltransferase</keyword>
<dbReference type="GO" id="GO:0016757">
    <property type="term" value="F:glycosyltransferase activity"/>
    <property type="evidence" value="ECO:0007669"/>
    <property type="project" value="UniProtKB-UniRule"/>
</dbReference>
<dbReference type="AlphaFoldDB" id="A0A6A5HHE7"/>
<evidence type="ECO:0000256" key="4">
    <source>
        <dbReference type="ARBA" id="ARBA00022679"/>
    </source>
</evidence>
<dbReference type="PANTHER" id="PTHR47024:SF2">
    <property type="entry name" value="GLYCOSYLTRANSFERASE FAMILY 92 PROTEIN"/>
    <property type="match status" value="1"/>
</dbReference>
<dbReference type="EC" id="2.4.1.-" evidence="6"/>
<comment type="similarity">
    <text evidence="2 6">Belongs to the glycosyltransferase 92 family.</text>
</comment>
<organism evidence="7 8">
    <name type="scientific">Caenorhabditis remanei</name>
    <name type="common">Caenorhabditis vulgaris</name>
    <dbReference type="NCBI Taxonomy" id="31234"/>
    <lineage>
        <taxon>Eukaryota</taxon>
        <taxon>Metazoa</taxon>
        <taxon>Ecdysozoa</taxon>
        <taxon>Nematoda</taxon>
        <taxon>Chromadorea</taxon>
        <taxon>Rhabditida</taxon>
        <taxon>Rhabditina</taxon>
        <taxon>Rhabditomorpha</taxon>
        <taxon>Rhabditoidea</taxon>
        <taxon>Rhabditidae</taxon>
        <taxon>Peloderinae</taxon>
        <taxon>Caenorhabditis</taxon>
    </lineage>
</organism>
<name>A0A6A5HHE7_CAERE</name>
<comment type="caution">
    <text evidence="7">The sequence shown here is derived from an EMBL/GenBank/DDBJ whole genome shotgun (WGS) entry which is preliminary data.</text>
</comment>
<dbReference type="EMBL" id="WUAV01000002">
    <property type="protein sequence ID" value="KAF1767258.1"/>
    <property type="molecule type" value="Genomic_DNA"/>
</dbReference>
<dbReference type="InterPro" id="IPR008166">
    <property type="entry name" value="Glyco_transf_92"/>
</dbReference>
<dbReference type="RefSeq" id="XP_053590239.1">
    <property type="nucleotide sequence ID" value="XM_053726045.1"/>
</dbReference>
<accession>A0A6A5HHE7</accession>
<keyword evidence="4 6" id="KW-0808">Transferase</keyword>
<keyword evidence="5" id="KW-0472">Membrane</keyword>
<evidence type="ECO:0000313" key="7">
    <source>
        <dbReference type="EMBL" id="KAF1767258.1"/>
    </source>
</evidence>
<dbReference type="CTD" id="78774313"/>